<sequence>MHCFKKPLSLSCILLVNIGRETLMLFSLHNHILCSSIPTLSNAPPPVSDEIKIKIDNITRNKHVMVFSGFSFLGYHDEQALVDKFKHIIFRAIVQYGIGNLCVGAGATREAIGKVYELAKEKGIQTLGRVSEQARESTSLSEHCDECIFISDPMASWQVRDPEGNSYMVYLDTDKAVIQRTGEFLAFGGGQITSRLKNLKRLSAQVSNQPFILILQRAPAVSPHAGRVTPIAM</sequence>
<dbReference type="AlphaFoldDB" id="Q2NSX5"/>
<proteinExistence type="predicted"/>
<protein>
    <submittedName>
        <fullName evidence="1">Uncharacterized protein</fullName>
    </submittedName>
</protein>
<reference evidence="1 2" key="1">
    <citation type="journal article" date="2006" name="Genome Res.">
        <title>Massive genome erosion and functional adaptations provide insights into the symbiotic lifestyle of Sodalis glossinidius in the tsetse host.</title>
        <authorList>
            <person name="Toh H."/>
            <person name="Weiss B.L."/>
            <person name="Perkin S.A.H."/>
            <person name="Yamashita A."/>
            <person name="Oshima K."/>
            <person name="Hattori M."/>
            <person name="Aksoy S."/>
        </authorList>
    </citation>
    <scope>NUCLEOTIDE SEQUENCE [LARGE SCALE GENOMIC DNA]</scope>
    <source>
        <strain evidence="2">morsitans</strain>
    </source>
</reference>
<dbReference type="eggNOG" id="COG2931">
    <property type="taxonomic scope" value="Bacteria"/>
</dbReference>
<gene>
    <name evidence="1" type="ordered locus">SG1475</name>
</gene>
<accession>Q2NSX5</accession>
<dbReference type="Proteomes" id="UP000001932">
    <property type="component" value="Chromosome"/>
</dbReference>
<evidence type="ECO:0000313" key="1">
    <source>
        <dbReference type="EMBL" id="BAE74750.1"/>
    </source>
</evidence>
<organism evidence="1 2">
    <name type="scientific">Sodalis glossinidius (strain morsitans)</name>
    <dbReference type="NCBI Taxonomy" id="343509"/>
    <lineage>
        <taxon>Bacteria</taxon>
        <taxon>Pseudomonadati</taxon>
        <taxon>Pseudomonadota</taxon>
        <taxon>Gammaproteobacteria</taxon>
        <taxon>Enterobacterales</taxon>
        <taxon>Bruguierivoracaceae</taxon>
        <taxon>Sodalis</taxon>
    </lineage>
</organism>
<keyword evidence="2" id="KW-1185">Reference proteome</keyword>
<name>Q2NSX5_SODGM</name>
<evidence type="ECO:0000313" key="2">
    <source>
        <dbReference type="Proteomes" id="UP000001932"/>
    </source>
</evidence>
<dbReference type="KEGG" id="sgl:SG1475"/>
<dbReference type="HOGENOM" id="CLU_1189276_0_0_6"/>
<dbReference type="EMBL" id="AP008232">
    <property type="protein sequence ID" value="BAE74750.1"/>
    <property type="molecule type" value="Genomic_DNA"/>
</dbReference>